<dbReference type="Proteomes" id="UP001190700">
    <property type="component" value="Unassembled WGS sequence"/>
</dbReference>
<proteinExistence type="predicted"/>
<evidence type="ECO:0000313" key="2">
    <source>
        <dbReference type="EMBL" id="KAK3263679.1"/>
    </source>
</evidence>
<organism evidence="2 3">
    <name type="scientific">Cymbomonas tetramitiformis</name>
    <dbReference type="NCBI Taxonomy" id="36881"/>
    <lineage>
        <taxon>Eukaryota</taxon>
        <taxon>Viridiplantae</taxon>
        <taxon>Chlorophyta</taxon>
        <taxon>Pyramimonadophyceae</taxon>
        <taxon>Pyramimonadales</taxon>
        <taxon>Pyramimonadaceae</taxon>
        <taxon>Cymbomonas</taxon>
    </lineage>
</organism>
<accession>A0AAE0FPR9</accession>
<dbReference type="AlphaFoldDB" id="A0AAE0FPR9"/>
<evidence type="ECO:0000313" key="3">
    <source>
        <dbReference type="Proteomes" id="UP001190700"/>
    </source>
</evidence>
<dbReference type="EMBL" id="LGRX02015161">
    <property type="protein sequence ID" value="KAK3263679.1"/>
    <property type="molecule type" value="Genomic_DNA"/>
</dbReference>
<reference evidence="2 3" key="1">
    <citation type="journal article" date="2015" name="Genome Biol. Evol.">
        <title>Comparative Genomics of a Bacterivorous Green Alga Reveals Evolutionary Causalities and Consequences of Phago-Mixotrophic Mode of Nutrition.</title>
        <authorList>
            <person name="Burns J.A."/>
            <person name="Paasch A."/>
            <person name="Narechania A."/>
            <person name="Kim E."/>
        </authorList>
    </citation>
    <scope>NUCLEOTIDE SEQUENCE [LARGE SCALE GENOMIC DNA]</scope>
    <source>
        <strain evidence="2 3">PLY_AMNH</strain>
    </source>
</reference>
<evidence type="ECO:0000256" key="1">
    <source>
        <dbReference type="SAM" id="MobiDB-lite"/>
    </source>
</evidence>
<name>A0AAE0FPR9_9CHLO</name>
<sequence length="222" mass="23910">MEWSEDISDDPSSDLADLRTMVLDLKRQLAAFTASDGSASSTRGYTPRADKPDRRMKTRFAATPLAKGEIRSQGVSKKEDGEALVYAIDEYTDLARHVDTGALNINTFTANVPVVPEPAKHSPAASVGSGEEWTGPPNPHPLMPQPVTRSFVDFIASTGFTVEAPDEPPIAMNMLSAIEEPESATGYAMSDYEPAETYATGDSDDEGSPIEQPPPRFWSTGS</sequence>
<comment type="caution">
    <text evidence="2">The sequence shown here is derived from an EMBL/GenBank/DDBJ whole genome shotgun (WGS) entry which is preliminary data.</text>
</comment>
<feature type="region of interest" description="Disordered" evidence="1">
    <location>
        <begin position="34"/>
        <end position="59"/>
    </location>
</feature>
<feature type="compositionally biased region" description="Polar residues" evidence="1">
    <location>
        <begin position="35"/>
        <end position="44"/>
    </location>
</feature>
<gene>
    <name evidence="2" type="ORF">CYMTET_27530</name>
</gene>
<feature type="region of interest" description="Disordered" evidence="1">
    <location>
        <begin position="182"/>
        <end position="222"/>
    </location>
</feature>
<keyword evidence="3" id="KW-1185">Reference proteome</keyword>
<protein>
    <submittedName>
        <fullName evidence="2">Uncharacterized protein</fullName>
    </submittedName>
</protein>